<dbReference type="GO" id="GO:0003677">
    <property type="term" value="F:DNA binding"/>
    <property type="evidence" value="ECO:0007669"/>
    <property type="project" value="UniProtKB-KW"/>
</dbReference>
<keyword evidence="3" id="KW-0804">Transcription</keyword>
<dbReference type="Pfam" id="PF07729">
    <property type="entry name" value="FCD"/>
    <property type="match status" value="1"/>
</dbReference>
<reference evidence="5 6" key="1">
    <citation type="submission" date="2015-04" db="EMBL/GenBank/DDBJ databases">
        <title>The draft genome sequence of Roseovarius sp.R12b.</title>
        <authorList>
            <person name="Li G."/>
            <person name="Lai Q."/>
            <person name="Shao Z."/>
            <person name="Yan P."/>
        </authorList>
    </citation>
    <scope>NUCLEOTIDE SEQUENCE [LARGE SCALE GENOMIC DNA]</scope>
    <source>
        <strain evidence="5 6">R12B</strain>
    </source>
</reference>
<dbReference type="SUPFAM" id="SSF48008">
    <property type="entry name" value="GntR ligand-binding domain-like"/>
    <property type="match status" value="1"/>
</dbReference>
<evidence type="ECO:0000259" key="4">
    <source>
        <dbReference type="PROSITE" id="PS50949"/>
    </source>
</evidence>
<comment type="caution">
    <text evidence="5">The sequence shown here is derived from an EMBL/GenBank/DDBJ whole genome shotgun (WGS) entry which is preliminary data.</text>
</comment>
<evidence type="ECO:0000313" key="5">
    <source>
        <dbReference type="EMBL" id="KRS14033.1"/>
    </source>
</evidence>
<dbReference type="Proteomes" id="UP000051295">
    <property type="component" value="Unassembled WGS sequence"/>
</dbReference>
<organism evidence="5 6">
    <name type="scientific">Roseovarius atlanticus</name>
    <dbReference type="NCBI Taxonomy" id="1641875"/>
    <lineage>
        <taxon>Bacteria</taxon>
        <taxon>Pseudomonadati</taxon>
        <taxon>Pseudomonadota</taxon>
        <taxon>Alphaproteobacteria</taxon>
        <taxon>Rhodobacterales</taxon>
        <taxon>Roseobacteraceae</taxon>
        <taxon>Roseovarius</taxon>
    </lineage>
</organism>
<dbReference type="RefSeq" id="WP_057791151.1">
    <property type="nucleotide sequence ID" value="NZ_LAXJ01000003.1"/>
</dbReference>
<keyword evidence="2" id="KW-0238">DNA-binding</keyword>
<dbReference type="SMART" id="SM00895">
    <property type="entry name" value="FCD"/>
    <property type="match status" value="1"/>
</dbReference>
<evidence type="ECO:0000256" key="1">
    <source>
        <dbReference type="ARBA" id="ARBA00023015"/>
    </source>
</evidence>
<gene>
    <name evidence="5" type="ORF">XM53_05715</name>
</gene>
<dbReference type="InterPro" id="IPR036390">
    <property type="entry name" value="WH_DNA-bd_sf"/>
</dbReference>
<protein>
    <submittedName>
        <fullName evidence="5">AsnC family transcriptional regulator</fullName>
    </submittedName>
</protein>
<dbReference type="PANTHER" id="PTHR43537:SF49">
    <property type="entry name" value="TRANSCRIPTIONAL REGULATORY PROTEIN"/>
    <property type="match status" value="1"/>
</dbReference>
<dbReference type="Pfam" id="PF00392">
    <property type="entry name" value="GntR"/>
    <property type="match status" value="1"/>
</dbReference>
<evidence type="ECO:0000256" key="3">
    <source>
        <dbReference type="ARBA" id="ARBA00023163"/>
    </source>
</evidence>
<dbReference type="PRINTS" id="PR00035">
    <property type="entry name" value="HTHGNTR"/>
</dbReference>
<dbReference type="PANTHER" id="PTHR43537">
    <property type="entry name" value="TRANSCRIPTIONAL REGULATOR, GNTR FAMILY"/>
    <property type="match status" value="1"/>
</dbReference>
<keyword evidence="6" id="KW-1185">Reference proteome</keyword>
<dbReference type="PROSITE" id="PS50949">
    <property type="entry name" value="HTH_GNTR"/>
    <property type="match status" value="1"/>
</dbReference>
<dbReference type="InterPro" id="IPR011711">
    <property type="entry name" value="GntR_C"/>
</dbReference>
<dbReference type="PATRIC" id="fig|1641875.4.peg.3169"/>
<evidence type="ECO:0000256" key="2">
    <source>
        <dbReference type="ARBA" id="ARBA00023125"/>
    </source>
</evidence>
<sequence>MERKRADLIADAIEELIFDGTFEDGDRLDEVQLAERFSVSRTPIREALQRLILSGLVEQIPRRGVFVRQPGPVELIEMFEVMAELEAICGRLAASRISDKALADLRAINDRCRTATEAQDADGNYHQNDIFHATLYAQTGNAFLEQECLRLQRRLRPFRRLQLRWRGRMAQSVAEHDAILAAIESGDGAQAGNLLRQHVTVQGEKFHRLMSSLKPAAE</sequence>
<accession>A0A0T5NYU5</accession>
<dbReference type="EMBL" id="LAXJ01000003">
    <property type="protein sequence ID" value="KRS14033.1"/>
    <property type="molecule type" value="Genomic_DNA"/>
</dbReference>
<dbReference type="SMART" id="SM00345">
    <property type="entry name" value="HTH_GNTR"/>
    <property type="match status" value="1"/>
</dbReference>
<dbReference type="CDD" id="cd07377">
    <property type="entry name" value="WHTH_GntR"/>
    <property type="match status" value="1"/>
</dbReference>
<keyword evidence="1" id="KW-0805">Transcription regulation</keyword>
<dbReference type="AlphaFoldDB" id="A0A0T5NYU5"/>
<evidence type="ECO:0000313" key="6">
    <source>
        <dbReference type="Proteomes" id="UP000051295"/>
    </source>
</evidence>
<proteinExistence type="predicted"/>
<name>A0A0T5NYU5_9RHOB</name>
<dbReference type="GO" id="GO:0003700">
    <property type="term" value="F:DNA-binding transcription factor activity"/>
    <property type="evidence" value="ECO:0007669"/>
    <property type="project" value="InterPro"/>
</dbReference>
<dbReference type="InterPro" id="IPR036388">
    <property type="entry name" value="WH-like_DNA-bd_sf"/>
</dbReference>
<dbReference type="InterPro" id="IPR000524">
    <property type="entry name" value="Tscrpt_reg_HTH_GntR"/>
</dbReference>
<dbReference type="InterPro" id="IPR008920">
    <property type="entry name" value="TF_FadR/GntR_C"/>
</dbReference>
<dbReference type="OrthoDB" id="7620579at2"/>
<dbReference type="STRING" id="1641875.XM53_05715"/>
<feature type="domain" description="HTH gntR-type" evidence="4">
    <location>
        <begin position="3"/>
        <end position="70"/>
    </location>
</feature>
<dbReference type="SUPFAM" id="SSF46785">
    <property type="entry name" value="Winged helix' DNA-binding domain"/>
    <property type="match status" value="1"/>
</dbReference>
<dbReference type="Gene3D" id="1.20.120.530">
    <property type="entry name" value="GntR ligand-binding domain-like"/>
    <property type="match status" value="1"/>
</dbReference>
<dbReference type="Gene3D" id="1.10.10.10">
    <property type="entry name" value="Winged helix-like DNA-binding domain superfamily/Winged helix DNA-binding domain"/>
    <property type="match status" value="1"/>
</dbReference>